<feature type="compositionally biased region" description="Polar residues" evidence="1">
    <location>
        <begin position="1"/>
        <end position="20"/>
    </location>
</feature>
<evidence type="ECO:0000313" key="3">
    <source>
        <dbReference type="Proteomes" id="UP000676310"/>
    </source>
</evidence>
<feature type="compositionally biased region" description="Low complexity" evidence="1">
    <location>
        <begin position="104"/>
        <end position="113"/>
    </location>
</feature>
<dbReference type="OrthoDB" id="5372011at2759"/>
<feature type="region of interest" description="Disordered" evidence="1">
    <location>
        <begin position="223"/>
        <end position="265"/>
    </location>
</feature>
<feature type="compositionally biased region" description="Low complexity" evidence="1">
    <location>
        <begin position="83"/>
        <end position="94"/>
    </location>
</feature>
<dbReference type="EMBL" id="CAJRGZ010000017">
    <property type="protein sequence ID" value="CAG5156315.1"/>
    <property type="molecule type" value="Genomic_DNA"/>
</dbReference>
<dbReference type="Proteomes" id="UP000676310">
    <property type="component" value="Unassembled WGS sequence"/>
</dbReference>
<gene>
    <name evidence="2" type="ORF">ALTATR162_LOCUS4113</name>
</gene>
<accession>A0A8J2I1W8</accession>
<name>A0A8J2I1W8_9PLEO</name>
<feature type="region of interest" description="Disordered" evidence="1">
    <location>
        <begin position="77"/>
        <end position="96"/>
    </location>
</feature>
<evidence type="ECO:0000256" key="1">
    <source>
        <dbReference type="SAM" id="MobiDB-lite"/>
    </source>
</evidence>
<comment type="caution">
    <text evidence="2">The sequence shown here is derived from an EMBL/GenBank/DDBJ whole genome shotgun (WGS) entry which is preliminary data.</text>
</comment>
<feature type="compositionally biased region" description="Low complexity" evidence="1">
    <location>
        <begin position="21"/>
        <end position="39"/>
    </location>
</feature>
<dbReference type="RefSeq" id="XP_043167658.1">
    <property type="nucleotide sequence ID" value="XM_043311723.1"/>
</dbReference>
<dbReference type="AlphaFoldDB" id="A0A8J2I1W8"/>
<dbReference type="GeneID" id="67015745"/>
<feature type="compositionally biased region" description="Gly residues" evidence="1">
    <location>
        <begin position="114"/>
        <end position="128"/>
    </location>
</feature>
<proteinExistence type="predicted"/>
<keyword evidence="3" id="KW-1185">Reference proteome</keyword>
<reference evidence="2" key="1">
    <citation type="submission" date="2021-05" db="EMBL/GenBank/DDBJ databases">
        <authorList>
            <person name="Stam R."/>
        </authorList>
    </citation>
    <scope>NUCLEOTIDE SEQUENCE</scope>
    <source>
        <strain evidence="2">CS162</strain>
    </source>
</reference>
<organism evidence="2 3">
    <name type="scientific">Alternaria atra</name>
    <dbReference type="NCBI Taxonomy" id="119953"/>
    <lineage>
        <taxon>Eukaryota</taxon>
        <taxon>Fungi</taxon>
        <taxon>Dikarya</taxon>
        <taxon>Ascomycota</taxon>
        <taxon>Pezizomycotina</taxon>
        <taxon>Dothideomycetes</taxon>
        <taxon>Pleosporomycetidae</taxon>
        <taxon>Pleosporales</taxon>
        <taxon>Pleosporineae</taxon>
        <taxon>Pleosporaceae</taxon>
        <taxon>Alternaria</taxon>
        <taxon>Alternaria sect. Ulocladioides</taxon>
    </lineage>
</organism>
<sequence length="265" mass="28404">MAWPSPTSAGADPSNQYMAEQQQYQQLTSNMNNPSTTTPYSHDPVTSEEIAGEYEFNTSHHPGPQGTYLTAMGFQLPQQTSLGGPSSGPSGHSPARVVARPYAQSPQGHQQQVGGSGGSGGSGNGSGSGVAPSKSMLETRKSLQARGKNYHFGSGGPQGREWEERQRRDEAVSILESEEMIMWIAGVRNESIPQTRAHYRNIVLGLTQWEKDDVAWRDEWELQGMGGGSAEGQSMTGGSPARSGKGKERDVAKMRKRVSSGQGHG</sequence>
<protein>
    <submittedName>
        <fullName evidence="2">Uncharacterized protein</fullName>
    </submittedName>
</protein>
<feature type="region of interest" description="Disordered" evidence="1">
    <location>
        <begin position="1"/>
        <end position="49"/>
    </location>
</feature>
<feature type="region of interest" description="Disordered" evidence="1">
    <location>
        <begin position="102"/>
        <end position="165"/>
    </location>
</feature>
<evidence type="ECO:0000313" key="2">
    <source>
        <dbReference type="EMBL" id="CAG5156315.1"/>
    </source>
</evidence>